<dbReference type="Pfam" id="PF20147">
    <property type="entry name" value="Crinkler"/>
    <property type="match status" value="1"/>
</dbReference>
<dbReference type="EMBL" id="AUPC02000336">
    <property type="protein sequence ID" value="POG61538.1"/>
    <property type="molecule type" value="Genomic_DNA"/>
</dbReference>
<sequence>MSNYSSLSQILLPFWVQTKFEEKSLLFSSMSNSKRYMADITLYCYFLGTLINSAIPVDIGEMTCVEGVDVPIEKFSFGHLKKQILPNNNEANKLKLWKFETPFKKDNEKLKLLNENFYNDTDLEQELGEDLSPGELIRMIFPVGYIFSPNHIHIIVQPPSSPTITGPDEKKILNFIKQLSDIDTSQNVFIVPKLPGIEKDTIIYNRKCYSYLRDFILKDKRYKRYCIIRNPGIGKTYFRWLMLVELLKQNKSIVIDYKGFTAFINPKNHSVQMITNEYEYRRFAEQENVVCIIDGVPPKINHDFTGPKLIMISSPKKELIKNFTKAQRTKTLYMPTWKWSEILSYYNYIYNKNADFTQQLLKEKFTLCSRNARVIFNPETSLESIKADIDIAMTLVSGKVLEYQGEPFIGDELTHRLAHIYTNDDETITDNLYTKSICYFASKYIANLVFNKLNEKETKMLIKFVESAKDIKELKGFLGQIFEMITHLIFHKGVNFTICRLDQFDQPSHNDVRNFGTLEEKVYNKVEEINEKEKYYRPSAKNAESINS</sequence>
<proteinExistence type="predicted"/>
<dbReference type="SUPFAM" id="SSF52540">
    <property type="entry name" value="P-loop containing nucleoside triphosphate hydrolases"/>
    <property type="match status" value="1"/>
</dbReference>
<accession>A0A2P4P827</accession>
<dbReference type="InterPro" id="IPR027417">
    <property type="entry name" value="P-loop_NTPase"/>
</dbReference>
<evidence type="ECO:0000256" key="1">
    <source>
        <dbReference type="ARBA" id="ARBA00004340"/>
    </source>
</evidence>
<dbReference type="GO" id="GO:0043657">
    <property type="term" value="C:host cell"/>
    <property type="evidence" value="ECO:0007669"/>
    <property type="project" value="UniProtKB-SubCell"/>
</dbReference>
<organism evidence="5 6">
    <name type="scientific">Rhizophagus irregularis (strain DAOM 181602 / DAOM 197198 / MUCL 43194)</name>
    <name type="common">Arbuscular mycorrhizal fungus</name>
    <name type="synonym">Glomus intraradices</name>
    <dbReference type="NCBI Taxonomy" id="747089"/>
    <lineage>
        <taxon>Eukaryota</taxon>
        <taxon>Fungi</taxon>
        <taxon>Fungi incertae sedis</taxon>
        <taxon>Mucoromycota</taxon>
        <taxon>Glomeromycotina</taxon>
        <taxon>Glomeromycetes</taxon>
        <taxon>Glomerales</taxon>
        <taxon>Glomeraceae</taxon>
        <taxon>Rhizophagus</taxon>
    </lineage>
</organism>
<evidence type="ECO:0000259" key="4">
    <source>
        <dbReference type="Pfam" id="PF20147"/>
    </source>
</evidence>
<dbReference type="InterPro" id="IPR052980">
    <property type="entry name" value="Crinkler_effector"/>
</dbReference>
<protein>
    <recommendedName>
        <fullName evidence="4">Crinkler effector protein N-terminal domain-containing protein</fullName>
    </recommendedName>
</protein>
<evidence type="ECO:0000313" key="5">
    <source>
        <dbReference type="EMBL" id="POG61538.1"/>
    </source>
</evidence>
<evidence type="ECO:0000256" key="2">
    <source>
        <dbReference type="ARBA" id="ARBA00004613"/>
    </source>
</evidence>
<comment type="caution">
    <text evidence="5">The sequence shown here is derived from an EMBL/GenBank/DDBJ whole genome shotgun (WGS) entry which is preliminary data.</text>
</comment>
<name>A0A2P4P827_RHIID</name>
<comment type="subcellular location">
    <subcellularLocation>
        <location evidence="1">Host cell</location>
    </subcellularLocation>
    <subcellularLocation>
        <location evidence="2">Secreted</location>
    </subcellularLocation>
</comment>
<gene>
    <name evidence="5" type="ORF">GLOIN_2v1786463</name>
</gene>
<reference evidence="5 6" key="1">
    <citation type="journal article" date="2013" name="Proc. Natl. Acad. Sci. U.S.A.">
        <title>Genome of an arbuscular mycorrhizal fungus provides insight into the oldest plant symbiosis.</title>
        <authorList>
            <person name="Tisserant E."/>
            <person name="Malbreil M."/>
            <person name="Kuo A."/>
            <person name="Kohler A."/>
            <person name="Symeonidi A."/>
            <person name="Balestrini R."/>
            <person name="Charron P."/>
            <person name="Duensing N."/>
            <person name="Frei Dit Frey N."/>
            <person name="Gianinazzi-Pearson V."/>
            <person name="Gilbert L.B."/>
            <person name="Handa Y."/>
            <person name="Herr J.R."/>
            <person name="Hijri M."/>
            <person name="Koul R."/>
            <person name="Kawaguchi M."/>
            <person name="Krajinski F."/>
            <person name="Lammers P.J."/>
            <person name="Masclaux F.G."/>
            <person name="Murat C."/>
            <person name="Morin E."/>
            <person name="Ndikumana S."/>
            <person name="Pagni M."/>
            <person name="Petitpierre D."/>
            <person name="Requena N."/>
            <person name="Rosikiewicz P."/>
            <person name="Riley R."/>
            <person name="Saito K."/>
            <person name="San Clemente H."/>
            <person name="Shapiro H."/>
            <person name="van Tuinen D."/>
            <person name="Becard G."/>
            <person name="Bonfante P."/>
            <person name="Paszkowski U."/>
            <person name="Shachar-Hill Y.Y."/>
            <person name="Tuskan G.A."/>
            <person name="Young P.W."/>
            <person name="Sanders I.R."/>
            <person name="Henrissat B."/>
            <person name="Rensing S.A."/>
            <person name="Grigoriev I.V."/>
            <person name="Corradi N."/>
            <person name="Roux C."/>
            <person name="Martin F."/>
        </authorList>
    </citation>
    <scope>NUCLEOTIDE SEQUENCE [LARGE SCALE GENOMIC DNA]</scope>
    <source>
        <strain evidence="5 6">DAOM 197198</strain>
    </source>
</reference>
<dbReference type="VEuPathDB" id="FungiDB:RhiirFUN_020995"/>
<keyword evidence="6" id="KW-1185">Reference proteome</keyword>
<dbReference type="AlphaFoldDB" id="A0A2P4P827"/>
<dbReference type="GO" id="GO:0005576">
    <property type="term" value="C:extracellular region"/>
    <property type="evidence" value="ECO:0007669"/>
    <property type="project" value="UniProtKB-SubCell"/>
</dbReference>
<evidence type="ECO:0000313" key="6">
    <source>
        <dbReference type="Proteomes" id="UP000018888"/>
    </source>
</evidence>
<dbReference type="InterPro" id="IPR045379">
    <property type="entry name" value="Crinkler_N"/>
</dbReference>
<dbReference type="PANTHER" id="PTHR33129">
    <property type="entry name" value="PROTEIN KINASE DOMAIN-CONTAINING PROTEIN-RELATED"/>
    <property type="match status" value="1"/>
</dbReference>
<dbReference type="Proteomes" id="UP000018888">
    <property type="component" value="Unassembled WGS sequence"/>
</dbReference>
<evidence type="ECO:0000256" key="3">
    <source>
        <dbReference type="ARBA" id="ARBA00022525"/>
    </source>
</evidence>
<keyword evidence="3" id="KW-0964">Secreted</keyword>
<feature type="domain" description="Crinkler effector protein N-terminal" evidence="4">
    <location>
        <begin position="40"/>
        <end position="157"/>
    </location>
</feature>
<reference evidence="5 6" key="2">
    <citation type="journal article" date="2018" name="New Phytol.">
        <title>High intraspecific genome diversity in the model arbuscular mycorrhizal symbiont Rhizophagus irregularis.</title>
        <authorList>
            <person name="Chen E.C.H."/>
            <person name="Morin E."/>
            <person name="Beaudet D."/>
            <person name="Noel J."/>
            <person name="Yildirir G."/>
            <person name="Ndikumana S."/>
            <person name="Charron P."/>
            <person name="St-Onge C."/>
            <person name="Giorgi J."/>
            <person name="Kruger M."/>
            <person name="Marton T."/>
            <person name="Ropars J."/>
            <person name="Grigoriev I.V."/>
            <person name="Hainaut M."/>
            <person name="Henrissat B."/>
            <person name="Roux C."/>
            <person name="Martin F."/>
            <person name="Corradi N."/>
        </authorList>
    </citation>
    <scope>NUCLEOTIDE SEQUENCE [LARGE SCALE GENOMIC DNA]</scope>
    <source>
        <strain evidence="5 6">DAOM 197198</strain>
    </source>
</reference>
<dbReference type="PANTHER" id="PTHR33129:SF1">
    <property type="entry name" value="ATP-BINDING PROTEIN"/>
    <property type="match status" value="1"/>
</dbReference>